<name>A0AAU7UBN6_9DEIO</name>
<feature type="transmembrane region" description="Helical" evidence="1">
    <location>
        <begin position="42"/>
        <end position="63"/>
    </location>
</feature>
<evidence type="ECO:0000313" key="2">
    <source>
        <dbReference type="EMBL" id="XBV85376.1"/>
    </source>
</evidence>
<protein>
    <recommendedName>
        <fullName evidence="3">GtrA-like protein domain-containing protein</fullName>
    </recommendedName>
</protein>
<keyword evidence="1" id="KW-0812">Transmembrane</keyword>
<gene>
    <name evidence="2" type="ORF">ABOD76_18360</name>
</gene>
<sequence length="160" mass="17991">MTQLQVWAQNIKTYGWLRFCGNVVMFLLFACLFFDSLLRRHWLVALNFAIFMLTTGNQLYNAVAGRKSRTPPPLAQPSPPVTLAHVFGALAGLCLLFAFATYFLNDHPLRPEGLDRQFATFFLKAAGLFGGLLVLSLVANRLYGLVVSRNCQEMTGLFRR</sequence>
<dbReference type="KEGG" id="dsc:ABOD76_18360"/>
<dbReference type="RefSeq" id="WP_350243413.1">
    <property type="nucleotide sequence ID" value="NZ_CP158299.1"/>
</dbReference>
<organism evidence="2">
    <name type="scientific">Deinococcus sonorensis KR-87</name>
    <dbReference type="NCBI Taxonomy" id="694439"/>
    <lineage>
        <taxon>Bacteria</taxon>
        <taxon>Thermotogati</taxon>
        <taxon>Deinococcota</taxon>
        <taxon>Deinococci</taxon>
        <taxon>Deinococcales</taxon>
        <taxon>Deinococcaceae</taxon>
        <taxon>Deinococcus</taxon>
    </lineage>
</organism>
<evidence type="ECO:0000256" key="1">
    <source>
        <dbReference type="SAM" id="Phobius"/>
    </source>
</evidence>
<accession>A0AAU7UBN6</accession>
<keyword evidence="1" id="KW-1133">Transmembrane helix</keyword>
<feature type="transmembrane region" description="Helical" evidence="1">
    <location>
        <begin position="117"/>
        <end position="139"/>
    </location>
</feature>
<feature type="transmembrane region" description="Helical" evidence="1">
    <location>
        <begin position="83"/>
        <end position="105"/>
    </location>
</feature>
<evidence type="ECO:0008006" key="3">
    <source>
        <dbReference type="Google" id="ProtNLM"/>
    </source>
</evidence>
<reference evidence="2" key="1">
    <citation type="submission" date="2024-06" db="EMBL/GenBank/DDBJ databases">
        <title>Draft Genome Sequence of Deinococcus sonorensis Type Strain KR-87, a Biofilm Producing Representative of the Genus Deinococcus.</title>
        <authorList>
            <person name="Boren L.S."/>
            <person name="Grosso R.A."/>
            <person name="Hugenberg-Cox A.N."/>
            <person name="Hill J.T.E."/>
            <person name="Albert C.M."/>
            <person name="Tuohy J.M."/>
        </authorList>
    </citation>
    <scope>NUCLEOTIDE SEQUENCE</scope>
    <source>
        <strain evidence="2">KR-87</strain>
    </source>
</reference>
<keyword evidence="1" id="KW-0472">Membrane</keyword>
<dbReference type="AlphaFoldDB" id="A0AAU7UBN6"/>
<proteinExistence type="predicted"/>
<feature type="transmembrane region" description="Helical" evidence="1">
    <location>
        <begin position="16"/>
        <end position="35"/>
    </location>
</feature>
<dbReference type="EMBL" id="CP158299">
    <property type="protein sequence ID" value="XBV85376.1"/>
    <property type="molecule type" value="Genomic_DNA"/>
</dbReference>